<feature type="repeat" description="Solcar" evidence="10">
    <location>
        <begin position="258"/>
        <end position="348"/>
    </location>
</feature>
<reference evidence="14" key="1">
    <citation type="submission" date="2022-11" db="UniProtKB">
        <authorList>
            <consortium name="WormBaseParasite"/>
        </authorList>
    </citation>
    <scope>IDENTIFICATION</scope>
</reference>
<feature type="transmembrane region" description="Helical" evidence="12">
    <location>
        <begin position="327"/>
        <end position="352"/>
    </location>
</feature>
<keyword evidence="8" id="KW-0496">Mitochondrion</keyword>
<keyword evidence="9 10" id="KW-0472">Membrane</keyword>
<evidence type="ECO:0000256" key="12">
    <source>
        <dbReference type="SAM" id="Phobius"/>
    </source>
</evidence>
<dbReference type="Proteomes" id="UP000887581">
    <property type="component" value="Unplaced"/>
</dbReference>
<keyword evidence="3 11" id="KW-0813">Transport</keyword>
<keyword evidence="5" id="KW-0677">Repeat</keyword>
<evidence type="ECO:0000256" key="4">
    <source>
        <dbReference type="ARBA" id="ARBA00022692"/>
    </source>
</evidence>
<accession>A0A915PHS9</accession>
<dbReference type="GO" id="GO:0015183">
    <property type="term" value="F:L-aspartate transmembrane transporter activity"/>
    <property type="evidence" value="ECO:0007669"/>
    <property type="project" value="TreeGrafter"/>
</dbReference>
<evidence type="ECO:0000256" key="9">
    <source>
        <dbReference type="ARBA" id="ARBA00023136"/>
    </source>
</evidence>
<dbReference type="Gene3D" id="1.50.40.10">
    <property type="entry name" value="Mitochondrial carrier domain"/>
    <property type="match status" value="1"/>
</dbReference>
<keyword evidence="13" id="KW-1185">Reference proteome</keyword>
<dbReference type="SUPFAM" id="SSF103506">
    <property type="entry name" value="Mitochondrial carrier"/>
    <property type="match status" value="1"/>
</dbReference>
<evidence type="ECO:0000256" key="3">
    <source>
        <dbReference type="ARBA" id="ARBA00022448"/>
    </source>
</evidence>
<evidence type="ECO:0000313" key="13">
    <source>
        <dbReference type="Proteomes" id="UP000887581"/>
    </source>
</evidence>
<feature type="transmembrane region" description="Helical" evidence="12">
    <location>
        <begin position="17"/>
        <end position="36"/>
    </location>
</feature>
<evidence type="ECO:0000256" key="8">
    <source>
        <dbReference type="ARBA" id="ARBA00023128"/>
    </source>
</evidence>
<feature type="transmembrane region" description="Helical" evidence="12">
    <location>
        <begin position="57"/>
        <end position="74"/>
    </location>
</feature>
<dbReference type="InterPro" id="IPR018108">
    <property type="entry name" value="MCP_transmembrane"/>
</dbReference>
<evidence type="ECO:0000256" key="1">
    <source>
        <dbReference type="ARBA" id="ARBA00004448"/>
    </source>
</evidence>
<evidence type="ECO:0000256" key="6">
    <source>
        <dbReference type="ARBA" id="ARBA00022792"/>
    </source>
</evidence>
<organism evidence="13 14">
    <name type="scientific">Setaria digitata</name>
    <dbReference type="NCBI Taxonomy" id="48799"/>
    <lineage>
        <taxon>Eukaryota</taxon>
        <taxon>Metazoa</taxon>
        <taxon>Ecdysozoa</taxon>
        <taxon>Nematoda</taxon>
        <taxon>Chromadorea</taxon>
        <taxon>Rhabditida</taxon>
        <taxon>Spirurina</taxon>
        <taxon>Spiruromorpha</taxon>
        <taxon>Filarioidea</taxon>
        <taxon>Setariidae</taxon>
        <taxon>Setaria</taxon>
    </lineage>
</organism>
<comment type="similarity">
    <text evidence="2 11">Belongs to the mitochondrial carrier (TC 2.A.29) family.</text>
</comment>
<evidence type="ECO:0000256" key="7">
    <source>
        <dbReference type="ARBA" id="ARBA00022989"/>
    </source>
</evidence>
<dbReference type="GO" id="GO:0005743">
    <property type="term" value="C:mitochondrial inner membrane"/>
    <property type="evidence" value="ECO:0007669"/>
    <property type="project" value="UniProtKB-SubCell"/>
</dbReference>
<evidence type="ECO:0000256" key="11">
    <source>
        <dbReference type="RuleBase" id="RU000488"/>
    </source>
</evidence>
<dbReference type="PANTHER" id="PTHR45678">
    <property type="entry name" value="MITOCHONDRIAL 2-OXODICARBOXYLATE CARRIER 1-RELATED"/>
    <property type="match status" value="1"/>
</dbReference>
<keyword evidence="6" id="KW-0999">Mitochondrion inner membrane</keyword>
<dbReference type="GO" id="GO:0043490">
    <property type="term" value="P:malate-aspartate shuttle"/>
    <property type="evidence" value="ECO:0007669"/>
    <property type="project" value="TreeGrafter"/>
</dbReference>
<dbReference type="Pfam" id="PF00153">
    <property type="entry name" value="Mito_carr"/>
    <property type="match status" value="3"/>
</dbReference>
<comment type="subcellular location">
    <subcellularLocation>
        <location evidence="1">Mitochondrion inner membrane</location>
        <topology evidence="1">Multi-pass membrane protein</topology>
    </subcellularLocation>
</comment>
<evidence type="ECO:0000256" key="5">
    <source>
        <dbReference type="ARBA" id="ARBA00022737"/>
    </source>
</evidence>
<feature type="repeat" description="Solcar" evidence="10">
    <location>
        <begin position="51"/>
        <end position="147"/>
    </location>
</feature>
<evidence type="ECO:0000256" key="2">
    <source>
        <dbReference type="ARBA" id="ARBA00006375"/>
    </source>
</evidence>
<dbReference type="FunFam" id="1.50.40.10:FF:000101">
    <property type="entry name" value="SLC (SoLute Carrier) homolog"/>
    <property type="match status" value="1"/>
</dbReference>
<feature type="repeat" description="Solcar" evidence="10">
    <location>
        <begin position="156"/>
        <end position="247"/>
    </location>
</feature>
<keyword evidence="4 10" id="KW-0812">Transmembrane</keyword>
<dbReference type="InterPro" id="IPR002067">
    <property type="entry name" value="MCP"/>
</dbReference>
<dbReference type="WBParaSite" id="sdigi.contig10.g1147.t1">
    <property type="protein sequence ID" value="sdigi.contig10.g1147.t1"/>
    <property type="gene ID" value="sdigi.contig10.g1147"/>
</dbReference>
<sequence>MGIPVVWNNYYTSGSPLLVHFMLSQVQLLIFPLILFEDMDKARASDPSRNFAYLPKIINGGIAGIVGVACVFPVDLVKTRLQNQRAARDGKIYYRGIIDCARQSWNYGGRTIFAKARGMYSGVGVNLLLITPEKAIKLVANDCFRFHLAIPDREQLPLTRGIIAGGGAGFCQVIVTTPMELLKIQMQDAGRTTEQIKPKKLSAIGLTMDLLRKRGIFGLYKGIGPTVARDVSFSVLYFPLFAYLESLAPRSNDKNGETVFYASFCAGLTAAAFSSFTVTPLDVIKTRMQLISRGDGETEYRNIYDAFTKILRYEGPQALFKGAMCRMLVMAPLFGIAQMVYYTGIAEFLLGIPKIPH</sequence>
<dbReference type="PANTHER" id="PTHR45678:SF5">
    <property type="entry name" value="AT03939P-RELATED"/>
    <property type="match status" value="1"/>
</dbReference>
<evidence type="ECO:0000313" key="14">
    <source>
        <dbReference type="WBParaSite" id="sdigi.contig10.g1147.t1"/>
    </source>
</evidence>
<proteinExistence type="inferred from homology"/>
<keyword evidence="7 12" id="KW-1133">Transmembrane helix</keyword>
<dbReference type="GO" id="GO:0005313">
    <property type="term" value="F:L-glutamate transmembrane transporter activity"/>
    <property type="evidence" value="ECO:0007669"/>
    <property type="project" value="TreeGrafter"/>
</dbReference>
<name>A0A915PHS9_9BILA</name>
<dbReference type="PROSITE" id="PS50920">
    <property type="entry name" value="SOLCAR"/>
    <property type="match status" value="3"/>
</dbReference>
<dbReference type="InterPro" id="IPR051028">
    <property type="entry name" value="Mito_Solute_Carrier"/>
</dbReference>
<evidence type="ECO:0000256" key="10">
    <source>
        <dbReference type="PROSITE-ProRule" id="PRU00282"/>
    </source>
</evidence>
<protein>
    <submittedName>
        <fullName evidence="14">Uncharacterized protein</fullName>
    </submittedName>
</protein>
<dbReference type="AlphaFoldDB" id="A0A915PHS9"/>
<feature type="transmembrane region" description="Helical" evidence="12">
    <location>
        <begin position="259"/>
        <end position="284"/>
    </location>
</feature>
<dbReference type="InterPro" id="IPR023395">
    <property type="entry name" value="MCP_dom_sf"/>
</dbReference>
<dbReference type="PRINTS" id="PR00926">
    <property type="entry name" value="MITOCARRIER"/>
</dbReference>